<dbReference type="EMBL" id="JACCBY010000007">
    <property type="protein sequence ID" value="NYD91777.1"/>
    <property type="molecule type" value="Genomic_DNA"/>
</dbReference>
<reference evidence="2 3" key="2">
    <citation type="submission" date="2020-08" db="EMBL/GenBank/DDBJ databases">
        <title>The Agave Microbiome: Exploring the role of microbial communities in plant adaptations to desert environments.</title>
        <authorList>
            <person name="Partida-Martinez L.P."/>
        </authorList>
    </citation>
    <scope>NUCLEOTIDE SEQUENCE [LARGE SCALE GENOMIC DNA]</scope>
    <source>
        <strain evidence="2 3">AS2.3</strain>
    </source>
</reference>
<keyword evidence="3" id="KW-1185">Reference proteome</keyword>
<protein>
    <submittedName>
        <fullName evidence="2">Transposase-like protein</fullName>
    </submittedName>
</protein>
<name>A0A7Y9FRH6_9SPHN</name>
<dbReference type="PANTHER" id="PTHR35528">
    <property type="entry name" value="BLL1675 PROTEIN"/>
    <property type="match status" value="1"/>
</dbReference>
<dbReference type="PANTHER" id="PTHR35528:SF3">
    <property type="entry name" value="BLL1675 PROTEIN"/>
    <property type="match status" value="1"/>
</dbReference>
<dbReference type="Proteomes" id="UP000517753">
    <property type="component" value="Unassembled WGS sequence"/>
</dbReference>
<gene>
    <name evidence="2" type="ORF">HD841_003596</name>
</gene>
<proteinExistence type="predicted"/>
<evidence type="ECO:0000259" key="1">
    <source>
        <dbReference type="Pfam" id="PF13610"/>
    </source>
</evidence>
<sequence length="107" mass="13225">MPRPRKPASLFRYFNSSPEVIRLVVLMYVRFPLSLRNVEDLLFERGIDICHETVRLWWNRFGPMFASDIRQQRVSRMRGFRHWRWHLDEMYVKLNGEMVYLWRAVDH</sequence>
<comment type="caution">
    <text evidence="2">The sequence shown here is derived from an EMBL/GenBank/DDBJ whole genome shotgun (WGS) entry which is preliminary data.</text>
</comment>
<evidence type="ECO:0000313" key="3">
    <source>
        <dbReference type="Proteomes" id="UP000517753"/>
    </source>
</evidence>
<reference evidence="2 3" key="1">
    <citation type="submission" date="2020-07" db="EMBL/GenBank/DDBJ databases">
        <authorList>
            <person name="Partida-Martinez L."/>
            <person name="Huntemann M."/>
            <person name="Clum A."/>
            <person name="Wang J."/>
            <person name="Palaniappan K."/>
            <person name="Ritter S."/>
            <person name="Chen I.-M."/>
            <person name="Stamatis D."/>
            <person name="Reddy T."/>
            <person name="O'Malley R."/>
            <person name="Daum C."/>
            <person name="Shapiro N."/>
            <person name="Ivanova N."/>
            <person name="Kyrpides N."/>
            <person name="Woyke T."/>
        </authorList>
    </citation>
    <scope>NUCLEOTIDE SEQUENCE [LARGE SCALE GENOMIC DNA]</scope>
    <source>
        <strain evidence="2 3">AS2.3</strain>
    </source>
</reference>
<feature type="domain" description="DDE" evidence="1">
    <location>
        <begin position="83"/>
        <end position="107"/>
    </location>
</feature>
<dbReference type="Pfam" id="PF13610">
    <property type="entry name" value="DDE_Tnp_IS240"/>
    <property type="match status" value="1"/>
</dbReference>
<accession>A0A7Y9FRH6</accession>
<evidence type="ECO:0000313" key="2">
    <source>
        <dbReference type="EMBL" id="NYD91777.1"/>
    </source>
</evidence>
<organism evidence="2 3">
    <name type="scientific">Sphingomonas melonis</name>
    <dbReference type="NCBI Taxonomy" id="152682"/>
    <lineage>
        <taxon>Bacteria</taxon>
        <taxon>Pseudomonadati</taxon>
        <taxon>Pseudomonadota</taxon>
        <taxon>Alphaproteobacteria</taxon>
        <taxon>Sphingomonadales</taxon>
        <taxon>Sphingomonadaceae</taxon>
        <taxon>Sphingomonas</taxon>
    </lineage>
</organism>
<dbReference type="InterPro" id="IPR052183">
    <property type="entry name" value="IS_Transposase"/>
</dbReference>
<dbReference type="InterPro" id="IPR032874">
    <property type="entry name" value="DDE_dom"/>
</dbReference>
<dbReference type="AlphaFoldDB" id="A0A7Y9FRH6"/>